<dbReference type="Proteomes" id="UP001159363">
    <property type="component" value="Chromosome 5"/>
</dbReference>
<reference evidence="2 3" key="1">
    <citation type="submission" date="2023-02" db="EMBL/GenBank/DDBJ databases">
        <title>LHISI_Scaffold_Assembly.</title>
        <authorList>
            <person name="Stuart O.P."/>
            <person name="Cleave R."/>
            <person name="Magrath M.J.L."/>
            <person name="Mikheyev A.S."/>
        </authorList>
    </citation>
    <scope>NUCLEOTIDE SEQUENCE [LARGE SCALE GENOMIC DNA]</scope>
    <source>
        <strain evidence="2">Daus_M_001</strain>
        <tissue evidence="2">Leg muscle</tissue>
    </source>
</reference>
<gene>
    <name evidence="2" type="ORF">PR048_017159</name>
</gene>
<dbReference type="InterPro" id="IPR040647">
    <property type="entry name" value="SPIN-DOC_Znf-C2H2"/>
</dbReference>
<sequence length="247" mass="27945">MGLSTLSKKIKVVCENRQFNERWENEFLFADFGGKPQCIVCAHVMSLMKEDNIRRHYETTHKKSCVQASYKVCAIMAKNQVPFTFGKIIRQCVITMAKSFSDDKLANNFETVRTAEISKQLDAQLNKEIAQSKYFSVALDESTDITDVCQLLIFVKTVDERFSIKEELLDLVPLPTSVKCSYIYSALLSVVEKYCGFSKCSCIVTDGAKCMTGKNTVLVGLLRKNDDDVPVLHCIIHQEVLCCKFIC</sequence>
<dbReference type="Pfam" id="PF18658">
    <property type="entry name" value="zf-C2H2_12"/>
    <property type="match status" value="1"/>
</dbReference>
<dbReference type="PANTHER" id="PTHR45913:SF20">
    <property type="entry name" value="GENERAL TRANSCRIPTION FACTOR II-I REPEAT DOMAIN-CONTAINING PROTEIN 2"/>
    <property type="match status" value="1"/>
</dbReference>
<evidence type="ECO:0000313" key="2">
    <source>
        <dbReference type="EMBL" id="KAJ8880689.1"/>
    </source>
</evidence>
<name>A0ABQ9H8R7_9NEOP</name>
<protein>
    <recommendedName>
        <fullName evidence="1">SPIN-DOC-like zinc-finger domain-containing protein</fullName>
    </recommendedName>
</protein>
<accession>A0ABQ9H8R7</accession>
<comment type="caution">
    <text evidence="2">The sequence shown here is derived from an EMBL/GenBank/DDBJ whole genome shotgun (WGS) entry which is preliminary data.</text>
</comment>
<keyword evidence="3" id="KW-1185">Reference proteome</keyword>
<proteinExistence type="predicted"/>
<evidence type="ECO:0000259" key="1">
    <source>
        <dbReference type="Pfam" id="PF18658"/>
    </source>
</evidence>
<dbReference type="EMBL" id="JARBHB010000006">
    <property type="protein sequence ID" value="KAJ8880689.1"/>
    <property type="molecule type" value="Genomic_DNA"/>
</dbReference>
<feature type="domain" description="SPIN-DOC-like zinc-finger" evidence="1">
    <location>
        <begin position="21"/>
        <end position="65"/>
    </location>
</feature>
<organism evidence="2 3">
    <name type="scientific">Dryococelus australis</name>
    <dbReference type="NCBI Taxonomy" id="614101"/>
    <lineage>
        <taxon>Eukaryota</taxon>
        <taxon>Metazoa</taxon>
        <taxon>Ecdysozoa</taxon>
        <taxon>Arthropoda</taxon>
        <taxon>Hexapoda</taxon>
        <taxon>Insecta</taxon>
        <taxon>Pterygota</taxon>
        <taxon>Neoptera</taxon>
        <taxon>Polyneoptera</taxon>
        <taxon>Phasmatodea</taxon>
        <taxon>Verophasmatodea</taxon>
        <taxon>Anareolatae</taxon>
        <taxon>Phasmatidae</taxon>
        <taxon>Eurycanthinae</taxon>
        <taxon>Dryococelus</taxon>
    </lineage>
</organism>
<dbReference type="PANTHER" id="PTHR45913">
    <property type="entry name" value="EPM2A-INTERACTING PROTEIN 1"/>
    <property type="match status" value="1"/>
</dbReference>
<evidence type="ECO:0000313" key="3">
    <source>
        <dbReference type="Proteomes" id="UP001159363"/>
    </source>
</evidence>